<keyword evidence="7" id="KW-0963">Cytoplasm</keyword>
<evidence type="ECO:0000313" key="9">
    <source>
        <dbReference type="EMBL" id="ETW79684.1"/>
    </source>
</evidence>
<reference evidence="9 10" key="1">
    <citation type="journal article" date="2012" name="New Phytol.">
        <title>Insight into trade-off between wood decay and parasitism from the genome of a fungal forest pathogen.</title>
        <authorList>
            <person name="Olson A."/>
            <person name="Aerts A."/>
            <person name="Asiegbu F."/>
            <person name="Belbahri L."/>
            <person name="Bouzid O."/>
            <person name="Broberg A."/>
            <person name="Canback B."/>
            <person name="Coutinho P.M."/>
            <person name="Cullen D."/>
            <person name="Dalman K."/>
            <person name="Deflorio G."/>
            <person name="van Diepen L.T."/>
            <person name="Dunand C."/>
            <person name="Duplessis S."/>
            <person name="Durling M."/>
            <person name="Gonthier P."/>
            <person name="Grimwood J."/>
            <person name="Fossdal C.G."/>
            <person name="Hansson D."/>
            <person name="Henrissat B."/>
            <person name="Hietala A."/>
            <person name="Himmelstrand K."/>
            <person name="Hoffmeister D."/>
            <person name="Hogberg N."/>
            <person name="James T.Y."/>
            <person name="Karlsson M."/>
            <person name="Kohler A."/>
            <person name="Kues U."/>
            <person name="Lee Y.H."/>
            <person name="Lin Y.C."/>
            <person name="Lind M."/>
            <person name="Lindquist E."/>
            <person name="Lombard V."/>
            <person name="Lucas S."/>
            <person name="Lunden K."/>
            <person name="Morin E."/>
            <person name="Murat C."/>
            <person name="Park J."/>
            <person name="Raffaello T."/>
            <person name="Rouze P."/>
            <person name="Salamov A."/>
            <person name="Schmutz J."/>
            <person name="Solheim H."/>
            <person name="Stahlberg J."/>
            <person name="Velez H."/>
            <person name="de Vries R.P."/>
            <person name="Wiebenga A."/>
            <person name="Woodward S."/>
            <person name="Yakovlev I."/>
            <person name="Garbelotto M."/>
            <person name="Martin F."/>
            <person name="Grigoriev I.V."/>
            <person name="Stenlid J."/>
        </authorList>
    </citation>
    <scope>NUCLEOTIDE SEQUENCE [LARGE SCALE GENOMIC DNA]</scope>
    <source>
        <strain evidence="9 10">TC 32-1</strain>
    </source>
</reference>
<proteinExistence type="inferred from homology"/>
<keyword evidence="7" id="KW-0967">Endosome</keyword>
<gene>
    <name evidence="9" type="ORF">HETIRDRAFT_386170</name>
</gene>
<evidence type="ECO:0000256" key="1">
    <source>
        <dbReference type="ARBA" id="ARBA00009697"/>
    </source>
</evidence>
<accession>W4K1S7</accession>
<dbReference type="GO" id="GO:0031902">
    <property type="term" value="C:late endosome membrane"/>
    <property type="evidence" value="ECO:0007669"/>
    <property type="project" value="UniProtKB-UniRule"/>
</dbReference>
<dbReference type="Gene3D" id="6.10.140.260">
    <property type="match status" value="1"/>
</dbReference>
<dbReference type="Pfam" id="PF11605">
    <property type="entry name" value="Vps36_ESCRT-II"/>
    <property type="match status" value="1"/>
</dbReference>
<dbReference type="GO" id="GO:0032266">
    <property type="term" value="F:phosphatidylinositol-3-phosphate binding"/>
    <property type="evidence" value="ECO:0007669"/>
    <property type="project" value="UniProtKB-UniRule"/>
</dbReference>
<dbReference type="EMBL" id="KI925460">
    <property type="protein sequence ID" value="ETW79684.1"/>
    <property type="molecule type" value="Genomic_DNA"/>
</dbReference>
<feature type="domain" description="GLUE N-terminal" evidence="8">
    <location>
        <begin position="10"/>
        <end position="266"/>
    </location>
</feature>
<dbReference type="Pfam" id="PF04157">
    <property type="entry name" value="EAP30"/>
    <property type="match status" value="1"/>
</dbReference>
<dbReference type="PROSITE" id="PS51495">
    <property type="entry name" value="GLUE"/>
    <property type="match status" value="1"/>
</dbReference>
<dbReference type="PANTHER" id="PTHR13128">
    <property type="entry name" value="VACUOLAR PROTEIN-SORTING-ASSOCIATED PROTEIN 36"/>
    <property type="match status" value="1"/>
</dbReference>
<keyword evidence="10" id="KW-1185">Reference proteome</keyword>
<dbReference type="SUPFAM" id="SSF50729">
    <property type="entry name" value="PH domain-like"/>
    <property type="match status" value="2"/>
</dbReference>
<dbReference type="Gene3D" id="2.30.30.380">
    <property type="entry name" value="Zn-finger domain of Sec23/24"/>
    <property type="match status" value="1"/>
</dbReference>
<dbReference type="InterPro" id="IPR001876">
    <property type="entry name" value="Znf_RanBP2"/>
</dbReference>
<dbReference type="SUPFAM" id="SSF46785">
    <property type="entry name" value="Winged helix' DNA-binding domain"/>
    <property type="match status" value="1"/>
</dbReference>
<keyword evidence="6 7" id="KW-0653">Protein transport</keyword>
<evidence type="ECO:0000256" key="6">
    <source>
        <dbReference type="ARBA" id="ARBA00022927"/>
    </source>
</evidence>
<dbReference type="GeneID" id="20672268"/>
<dbReference type="RefSeq" id="XP_009548247.1">
    <property type="nucleotide sequence ID" value="XM_009549952.1"/>
</dbReference>
<dbReference type="Proteomes" id="UP000030671">
    <property type="component" value="Unassembled WGS sequence"/>
</dbReference>
<evidence type="ECO:0000313" key="10">
    <source>
        <dbReference type="Proteomes" id="UP000030671"/>
    </source>
</evidence>
<dbReference type="PANTHER" id="PTHR13128:SF12">
    <property type="entry name" value="VACUOLAR PROTEIN-SORTING-ASSOCIATED PROTEIN 36"/>
    <property type="match status" value="1"/>
</dbReference>
<comment type="similarity">
    <text evidence="1 7">Belongs to the VPS36 family.</text>
</comment>
<dbReference type="HOGENOM" id="CLU_015433_3_0_1"/>
<dbReference type="InterPro" id="IPR040608">
    <property type="entry name" value="Snf8/Vps36"/>
</dbReference>
<dbReference type="SMART" id="SM00547">
    <property type="entry name" value="ZnF_RBZ"/>
    <property type="match status" value="2"/>
</dbReference>
<dbReference type="Gene3D" id="1.10.10.10">
    <property type="entry name" value="Winged helix-like DNA-binding domain superfamily/Winged helix DNA-binding domain"/>
    <property type="match status" value="2"/>
</dbReference>
<dbReference type="InterPro" id="IPR036390">
    <property type="entry name" value="WH_DNA-bd_sf"/>
</dbReference>
<evidence type="ECO:0000259" key="8">
    <source>
        <dbReference type="PROSITE" id="PS51495"/>
    </source>
</evidence>
<dbReference type="eggNOG" id="KOG2760">
    <property type="taxonomic scope" value="Eukaryota"/>
</dbReference>
<dbReference type="InterPro" id="IPR036388">
    <property type="entry name" value="WH-like_DNA-bd_sf"/>
</dbReference>
<dbReference type="GO" id="GO:0000814">
    <property type="term" value="C:ESCRT II complex"/>
    <property type="evidence" value="ECO:0007669"/>
    <property type="project" value="UniProtKB-UniRule"/>
</dbReference>
<keyword evidence="5" id="KW-0862">Zinc</keyword>
<evidence type="ECO:0000256" key="7">
    <source>
        <dbReference type="RuleBase" id="RU367095"/>
    </source>
</evidence>
<name>W4K1S7_HETIT</name>
<keyword evidence="4" id="KW-0863">Zinc-finger</keyword>
<evidence type="ECO:0000256" key="3">
    <source>
        <dbReference type="ARBA" id="ARBA00022723"/>
    </source>
</evidence>
<dbReference type="KEGG" id="hir:HETIRDRAFT_386170"/>
<comment type="subunit">
    <text evidence="7">Component of the endosomal sorting complex required for transport II (ESCRT-II).</text>
</comment>
<comment type="function">
    <text evidence="7">Component of the ESCRT-II complex (endosomal sorting complex required for transport II), which is required for multivesicular body (MVB) formation and sorting of endosomal cargo proteins into MVBs.</text>
</comment>
<dbReference type="InterPro" id="IPR021648">
    <property type="entry name" value="GLUE_dom"/>
</dbReference>
<organism evidence="9 10">
    <name type="scientific">Heterobasidion irregulare (strain TC 32-1)</name>
    <dbReference type="NCBI Taxonomy" id="747525"/>
    <lineage>
        <taxon>Eukaryota</taxon>
        <taxon>Fungi</taxon>
        <taxon>Dikarya</taxon>
        <taxon>Basidiomycota</taxon>
        <taxon>Agaricomycotina</taxon>
        <taxon>Agaricomycetes</taxon>
        <taxon>Russulales</taxon>
        <taxon>Bondarzewiaceae</taxon>
        <taxon>Heterobasidion</taxon>
        <taxon>Heterobasidion annosum species complex</taxon>
    </lineage>
</organism>
<dbReference type="InterPro" id="IPR037855">
    <property type="entry name" value="Vps36"/>
</dbReference>
<dbReference type="FunCoup" id="W4K1S7">
    <property type="interactions" value="134"/>
</dbReference>
<protein>
    <recommendedName>
        <fullName evidence="7">Vacuolar protein-sorting-associated protein 36</fullName>
    </recommendedName>
    <alternativeName>
        <fullName evidence="7">ESCRT-II complex subunit VPS36</fullName>
    </alternativeName>
</protein>
<evidence type="ECO:0000256" key="4">
    <source>
        <dbReference type="ARBA" id="ARBA00022771"/>
    </source>
</evidence>
<evidence type="ECO:0000256" key="2">
    <source>
        <dbReference type="ARBA" id="ARBA00022448"/>
    </source>
</evidence>
<keyword evidence="2 7" id="KW-0813">Transport</keyword>
<comment type="subcellular location">
    <subcellularLocation>
        <location evidence="7">Cytoplasm</location>
    </subcellularLocation>
    <subcellularLocation>
        <location evidence="7">Endosome</location>
    </subcellularLocation>
</comment>
<evidence type="ECO:0000256" key="5">
    <source>
        <dbReference type="ARBA" id="ARBA00022833"/>
    </source>
</evidence>
<dbReference type="AlphaFoldDB" id="W4K1S7"/>
<sequence>MSLYRYTRPVDGTIPVPALLYDDEDNLSSQEGVGIYEGTQKSADRQNGTVFVTTHRLFYIDAAKPLVCSFALDLSYISQTEYYAGLFTSSSKVTLHLAQALSSPSSAVSDDPAGESWTCEVCNFRNPPGLSPTAAVCSLCGVPRAKSGPNSAAPRPSSTLAVAQPASVSMPASLAPTPVPSEIPCPACTFLNHPSLHECEICGTQLPRAPPVLKSAPASRPMSPLPDEAESRVMKLSFRRGGDKALYAVLKRSLLGKAWEVRFLNESRAVGHSADADFAPMTGERWHGLLRTVETSAQTRQTGMDDALKDLEALMIKARDMVRLAGELNERLTASSSLASNPYGSPSDGASAASSFLSSSALVPSTEPEEATFVRSSLVQLGLQMQNTPVTLDMIRDEKRWHEELARELAGVLQGTGGKSGIGLMRDRGIIGLDEVWGGWNRARGIALVPPSTFLQVLPLLPSHTAPPVRLRTFPTTGLRVLHTPAYAPGAFAARLCELIAARGPRTALEVAWAEAVPVGLVAEMIGEAEMGGAVCRDEVHAAGGVGDGVEVRWWANAFRDYVWDGQA</sequence>
<dbReference type="GO" id="GO:0043328">
    <property type="term" value="P:protein transport to vacuole involved in ubiquitin-dependent protein catabolic process via the multivesicular body sorting pathway"/>
    <property type="evidence" value="ECO:0007669"/>
    <property type="project" value="UniProtKB-UniRule"/>
</dbReference>
<dbReference type="GO" id="GO:0008270">
    <property type="term" value="F:zinc ion binding"/>
    <property type="evidence" value="ECO:0007669"/>
    <property type="project" value="UniProtKB-KW"/>
</dbReference>
<dbReference type="Gene3D" id="2.30.29.30">
    <property type="entry name" value="Pleckstrin-homology domain (PH domain)/Phosphotyrosine-binding domain (PTB)"/>
    <property type="match status" value="1"/>
</dbReference>
<dbReference type="InterPro" id="IPR011993">
    <property type="entry name" value="PH-like_dom_sf"/>
</dbReference>
<dbReference type="GO" id="GO:0043130">
    <property type="term" value="F:ubiquitin binding"/>
    <property type="evidence" value="ECO:0007669"/>
    <property type="project" value="UniProtKB-UniRule"/>
</dbReference>
<dbReference type="STRING" id="747525.W4K1S7"/>
<keyword evidence="3" id="KW-0479">Metal-binding</keyword>
<dbReference type="OrthoDB" id="271448at2759"/>
<dbReference type="InParanoid" id="W4K1S7"/>